<evidence type="ECO:0000256" key="7">
    <source>
        <dbReference type="ARBA" id="ARBA00018366"/>
    </source>
</evidence>
<evidence type="ECO:0000256" key="2">
    <source>
        <dbReference type="ARBA" id="ARBA00003125"/>
    </source>
</evidence>
<name>A0A1I3Y3G9_9PROT</name>
<dbReference type="RefSeq" id="WP_092956100.1">
    <property type="nucleotide sequence ID" value="NZ_FOSQ01000001.1"/>
</dbReference>
<dbReference type="GO" id="GO:0005737">
    <property type="term" value="C:cytoplasm"/>
    <property type="evidence" value="ECO:0007669"/>
    <property type="project" value="InterPro"/>
</dbReference>
<dbReference type="CDD" id="cd04738">
    <property type="entry name" value="DHOD_2_like"/>
    <property type="match status" value="1"/>
</dbReference>
<comment type="catalytic activity">
    <reaction evidence="13">
        <text>(S)-dihydroorotate + a quinone = orotate + a quinol</text>
        <dbReference type="Rhea" id="RHEA:30187"/>
        <dbReference type="ChEBI" id="CHEBI:24646"/>
        <dbReference type="ChEBI" id="CHEBI:30839"/>
        <dbReference type="ChEBI" id="CHEBI:30864"/>
        <dbReference type="ChEBI" id="CHEBI:132124"/>
        <dbReference type="EC" id="1.3.5.2"/>
    </reaction>
</comment>
<evidence type="ECO:0000256" key="4">
    <source>
        <dbReference type="ARBA" id="ARBA00005161"/>
    </source>
</evidence>
<dbReference type="Pfam" id="PF01180">
    <property type="entry name" value="DHO_dh"/>
    <property type="match status" value="1"/>
</dbReference>
<dbReference type="PIRSF" id="PIRSF000164">
    <property type="entry name" value="DHO_oxidase"/>
    <property type="match status" value="1"/>
</dbReference>
<comment type="subcellular location">
    <subcellularLocation>
        <location evidence="3">Membrane</location>
    </subcellularLocation>
</comment>
<dbReference type="AlphaFoldDB" id="A0A1I3Y3G9"/>
<protein>
    <recommendedName>
        <fullName evidence="7 14">Dihydroorotate dehydrogenase (quinone)</fullName>
        <ecNumber evidence="6 14">1.3.5.2</ecNumber>
    </recommendedName>
</protein>
<comment type="cofactor">
    <cofactor evidence="1">
        <name>FMN</name>
        <dbReference type="ChEBI" id="CHEBI:58210"/>
    </cofactor>
</comment>
<evidence type="ECO:0000256" key="9">
    <source>
        <dbReference type="ARBA" id="ARBA00022643"/>
    </source>
</evidence>
<evidence type="ECO:0000259" key="15">
    <source>
        <dbReference type="Pfam" id="PF01180"/>
    </source>
</evidence>
<reference evidence="16 17" key="1">
    <citation type="submission" date="2016-10" db="EMBL/GenBank/DDBJ databases">
        <authorList>
            <person name="de Groot N.N."/>
        </authorList>
    </citation>
    <scope>NUCLEOTIDE SEQUENCE [LARGE SCALE GENOMIC DNA]</scope>
    <source>
        <strain evidence="16 17">DSM 19981</strain>
    </source>
</reference>
<dbReference type="SUPFAM" id="SSF51395">
    <property type="entry name" value="FMN-linked oxidoreductases"/>
    <property type="match status" value="1"/>
</dbReference>
<evidence type="ECO:0000256" key="14">
    <source>
        <dbReference type="NCBIfam" id="TIGR01036"/>
    </source>
</evidence>
<dbReference type="PANTHER" id="PTHR48109:SF4">
    <property type="entry name" value="DIHYDROOROTATE DEHYDROGENASE (QUINONE), MITOCHONDRIAL"/>
    <property type="match status" value="1"/>
</dbReference>
<dbReference type="NCBIfam" id="NF003652">
    <property type="entry name" value="PRK05286.2-5"/>
    <property type="match status" value="1"/>
</dbReference>
<dbReference type="GO" id="GO:0006207">
    <property type="term" value="P:'de novo' pyrimidine nucleobase biosynthetic process"/>
    <property type="evidence" value="ECO:0007669"/>
    <property type="project" value="UniProtKB-UniRule"/>
</dbReference>
<evidence type="ECO:0000256" key="8">
    <source>
        <dbReference type="ARBA" id="ARBA00022630"/>
    </source>
</evidence>
<evidence type="ECO:0000256" key="13">
    <source>
        <dbReference type="ARBA" id="ARBA00048639"/>
    </source>
</evidence>
<dbReference type="EC" id="1.3.5.2" evidence="6 14"/>
<comment type="pathway">
    <text evidence="4">Pyrimidine metabolism; UMP biosynthesis via de novo pathway; orotate from (S)-dihydroorotate (quinone route): step 1/1.</text>
</comment>
<evidence type="ECO:0000256" key="6">
    <source>
        <dbReference type="ARBA" id="ARBA00012791"/>
    </source>
</evidence>
<dbReference type="GO" id="GO:0016020">
    <property type="term" value="C:membrane"/>
    <property type="evidence" value="ECO:0007669"/>
    <property type="project" value="UniProtKB-SubCell"/>
</dbReference>
<keyword evidence="10" id="KW-0665">Pyrimidine biosynthesis</keyword>
<comment type="function">
    <text evidence="2">Catalyzes the conversion of dihydroorotate to orotate with quinone as electron acceptor.</text>
</comment>
<dbReference type="EMBL" id="FOSQ01000001">
    <property type="protein sequence ID" value="SFK26378.1"/>
    <property type="molecule type" value="Genomic_DNA"/>
</dbReference>
<feature type="domain" description="Dihydroorotate dehydrogenase catalytic" evidence="15">
    <location>
        <begin position="45"/>
        <end position="337"/>
    </location>
</feature>
<dbReference type="InterPro" id="IPR001295">
    <property type="entry name" value="Dihydroorotate_DH_CS"/>
</dbReference>
<dbReference type="GO" id="GO:0044205">
    <property type="term" value="P:'de novo' UMP biosynthetic process"/>
    <property type="evidence" value="ECO:0007669"/>
    <property type="project" value="UniProtKB-UniPathway"/>
</dbReference>
<evidence type="ECO:0000313" key="17">
    <source>
        <dbReference type="Proteomes" id="UP000199473"/>
    </source>
</evidence>
<keyword evidence="8" id="KW-0285">Flavoprotein</keyword>
<dbReference type="Gene3D" id="3.20.20.70">
    <property type="entry name" value="Aldolase class I"/>
    <property type="match status" value="1"/>
</dbReference>
<evidence type="ECO:0000256" key="11">
    <source>
        <dbReference type="ARBA" id="ARBA00023002"/>
    </source>
</evidence>
<dbReference type="UniPathway" id="UPA00070">
    <property type="reaction ID" value="UER00946"/>
</dbReference>
<comment type="similarity">
    <text evidence="5">Belongs to the dihydroorotate dehydrogenase family. Type 2 subfamily.</text>
</comment>
<dbReference type="OrthoDB" id="9802377at2"/>
<evidence type="ECO:0000256" key="1">
    <source>
        <dbReference type="ARBA" id="ARBA00001917"/>
    </source>
</evidence>
<dbReference type="InterPro" id="IPR005720">
    <property type="entry name" value="Dihydroorotate_DH_cat"/>
</dbReference>
<dbReference type="Proteomes" id="UP000199473">
    <property type="component" value="Unassembled WGS sequence"/>
</dbReference>
<keyword evidence="12" id="KW-0472">Membrane</keyword>
<dbReference type="PROSITE" id="PS00911">
    <property type="entry name" value="DHODEHASE_1"/>
    <property type="match status" value="1"/>
</dbReference>
<sequence length="354" mass="37045">MTPRIASTLMPLMRGIDPERAHDLALRALRFGLAGADRSPDDPILATEALGIRFRNPIGLAAGFDKSAVAIAPLMRLGFGFVEAGSVTPKPQFGNPKPRLFRLVEDRAVINRMGMNNAGLAPFLARLAHLPNPRPAVLGCNIAINKEGAAPLRDYPALYTAVAPHAAYVAVNVSSPNTPGLRDLQGEQQLRDILAALAAARDAIAGPRPPILVKIAPDLSPGAVEPIVESALLHGIQGLIVSNTTIARPAPLRSALKSQAGGLSGPPLREASTELLKRVARVTQGRLTLIGCGGVGSGADALEKIKAGASLVQLYAAFAYDGPALIPRIKRELAAAMRREGFSSVAEAVGVDVR</sequence>
<dbReference type="InterPro" id="IPR050074">
    <property type="entry name" value="DHO_dehydrogenase"/>
</dbReference>
<keyword evidence="17" id="KW-1185">Reference proteome</keyword>
<evidence type="ECO:0000256" key="10">
    <source>
        <dbReference type="ARBA" id="ARBA00022975"/>
    </source>
</evidence>
<dbReference type="InterPro" id="IPR012135">
    <property type="entry name" value="Dihydroorotate_DH_1_2"/>
</dbReference>
<proteinExistence type="inferred from homology"/>
<dbReference type="InterPro" id="IPR005719">
    <property type="entry name" value="Dihydroorotate_DH_2"/>
</dbReference>
<dbReference type="PANTHER" id="PTHR48109">
    <property type="entry name" value="DIHYDROOROTATE DEHYDROGENASE (QUINONE), MITOCHONDRIAL-RELATED"/>
    <property type="match status" value="1"/>
</dbReference>
<evidence type="ECO:0000313" key="16">
    <source>
        <dbReference type="EMBL" id="SFK26378.1"/>
    </source>
</evidence>
<evidence type="ECO:0000256" key="12">
    <source>
        <dbReference type="ARBA" id="ARBA00023136"/>
    </source>
</evidence>
<evidence type="ECO:0000256" key="5">
    <source>
        <dbReference type="ARBA" id="ARBA00005359"/>
    </source>
</evidence>
<organism evidence="16 17">
    <name type="scientific">Falsiroseomonas stagni DSM 19981</name>
    <dbReference type="NCBI Taxonomy" id="1123062"/>
    <lineage>
        <taxon>Bacteria</taxon>
        <taxon>Pseudomonadati</taxon>
        <taxon>Pseudomonadota</taxon>
        <taxon>Alphaproteobacteria</taxon>
        <taxon>Acetobacterales</taxon>
        <taxon>Roseomonadaceae</taxon>
        <taxon>Falsiroseomonas</taxon>
    </lineage>
</organism>
<keyword evidence="9" id="KW-0288">FMN</keyword>
<dbReference type="GO" id="GO:0106430">
    <property type="term" value="F:dihydroorotate dehydrogenase (quinone) activity"/>
    <property type="evidence" value="ECO:0007669"/>
    <property type="project" value="UniProtKB-EC"/>
</dbReference>
<gene>
    <name evidence="16" type="ORF">SAMN02745775_101930</name>
</gene>
<dbReference type="InterPro" id="IPR013785">
    <property type="entry name" value="Aldolase_TIM"/>
</dbReference>
<dbReference type="STRING" id="1123062.SAMN02745775_101930"/>
<dbReference type="NCBIfam" id="TIGR01036">
    <property type="entry name" value="pyrD_sub2"/>
    <property type="match status" value="1"/>
</dbReference>
<dbReference type="PROSITE" id="PS00912">
    <property type="entry name" value="DHODEHASE_2"/>
    <property type="match status" value="1"/>
</dbReference>
<evidence type="ECO:0000256" key="3">
    <source>
        <dbReference type="ARBA" id="ARBA00004370"/>
    </source>
</evidence>
<accession>A0A1I3Y3G9</accession>
<keyword evidence="11" id="KW-0560">Oxidoreductase</keyword>
<dbReference type="NCBIfam" id="NF003645">
    <property type="entry name" value="PRK05286.1-2"/>
    <property type="match status" value="1"/>
</dbReference>